<comment type="caution">
    <text evidence="4">The sequence shown here is derived from an EMBL/GenBank/DDBJ whole genome shotgun (WGS) entry which is preliminary data.</text>
</comment>
<comment type="similarity">
    <text evidence="1">Belongs to the universal ribosomal protein uS14 family.</text>
</comment>
<dbReference type="AlphaFoldDB" id="A0A9D4NSR9"/>
<dbReference type="Gene3D" id="1.10.287.1480">
    <property type="match status" value="1"/>
</dbReference>
<name>A0A9D4NSR9_DERFA</name>
<dbReference type="Proteomes" id="UP000828236">
    <property type="component" value="Unassembled WGS sequence"/>
</dbReference>
<reference evidence="4" key="1">
    <citation type="submission" date="2020-06" db="EMBL/GenBank/DDBJ databases">
        <authorList>
            <person name="Ji K."/>
            <person name="Li J."/>
        </authorList>
    </citation>
    <scope>NUCLEOTIDE SEQUENCE</scope>
    <source>
        <strain evidence="4">JKM2019</strain>
        <tissue evidence="4">Whole body</tissue>
    </source>
</reference>
<dbReference type="Pfam" id="PF00253">
    <property type="entry name" value="Ribosomal_S14"/>
    <property type="match status" value="1"/>
</dbReference>
<keyword evidence="2 4" id="KW-0689">Ribosomal protein</keyword>
<dbReference type="PANTHER" id="PTHR19836">
    <property type="entry name" value="30S RIBOSOMAL PROTEIN S14"/>
    <property type="match status" value="1"/>
</dbReference>
<dbReference type="OrthoDB" id="413436at2759"/>
<dbReference type="GO" id="GO:0006412">
    <property type="term" value="P:translation"/>
    <property type="evidence" value="ECO:0007669"/>
    <property type="project" value="InterPro"/>
</dbReference>
<keyword evidence="3" id="KW-0687">Ribonucleoprotein</keyword>
<accession>A0A9D4NSR9</accession>
<dbReference type="EMBL" id="SDOV01000009">
    <property type="protein sequence ID" value="KAH7637182.1"/>
    <property type="molecule type" value="Genomic_DNA"/>
</dbReference>
<dbReference type="GO" id="GO:0003735">
    <property type="term" value="F:structural constituent of ribosome"/>
    <property type="evidence" value="ECO:0007669"/>
    <property type="project" value="InterPro"/>
</dbReference>
<evidence type="ECO:0000256" key="2">
    <source>
        <dbReference type="ARBA" id="ARBA00022980"/>
    </source>
</evidence>
<evidence type="ECO:0000313" key="4">
    <source>
        <dbReference type="EMBL" id="KAH7637182.1"/>
    </source>
</evidence>
<evidence type="ECO:0000256" key="3">
    <source>
        <dbReference type="ARBA" id="ARBA00023274"/>
    </source>
</evidence>
<sequence length="193" mass="22733">MTLILNKLGKQIKQTIHLVNGSAVNFINNQSPLNFVRFLASKSGKNPFPQYINLPPISPLSGKGHTFETRIERKRKIEDPNVPSLNSISELKWATTRMLRDVRRRRVFIDYYPFRQCYYNMRKNRTLPESVREEAYKLERALPRDSMFHLLHSRCAITGRSRGVVKRYRMSRFCFRNFADYNQLSGVIKACWS</sequence>
<proteinExistence type="inferred from homology"/>
<gene>
    <name evidence="4" type="ORF">HUG17_7388</name>
</gene>
<dbReference type="GO" id="GO:0005763">
    <property type="term" value="C:mitochondrial small ribosomal subunit"/>
    <property type="evidence" value="ECO:0007669"/>
    <property type="project" value="TreeGrafter"/>
</dbReference>
<reference evidence="4" key="2">
    <citation type="journal article" date="2021" name="World Allergy Organ. J.">
        <title>Chromosome-level assembly of Dermatophagoides farinae genome and transcriptome reveals two novel allergens Der f 37 and Der f 39.</title>
        <authorList>
            <person name="Chen J."/>
            <person name="Cai Z."/>
            <person name="Fan D."/>
            <person name="Hu J."/>
            <person name="Hou Y."/>
            <person name="He Y."/>
            <person name="Zhang Z."/>
            <person name="Zhao Z."/>
            <person name="Gao P."/>
            <person name="Hu W."/>
            <person name="Sun J."/>
            <person name="Li J."/>
            <person name="Ji K."/>
        </authorList>
    </citation>
    <scope>NUCLEOTIDE SEQUENCE</scope>
    <source>
        <strain evidence="4">JKM2019</strain>
    </source>
</reference>
<evidence type="ECO:0000256" key="1">
    <source>
        <dbReference type="ARBA" id="ARBA00009083"/>
    </source>
</evidence>
<dbReference type="InterPro" id="IPR001209">
    <property type="entry name" value="Ribosomal_uS14"/>
</dbReference>
<protein>
    <submittedName>
        <fullName evidence="4">28s ribosomal protein s14</fullName>
    </submittedName>
</protein>
<dbReference type="PANTHER" id="PTHR19836:SF19">
    <property type="entry name" value="SMALL RIBOSOMAL SUBUNIT PROTEIN US14M"/>
    <property type="match status" value="1"/>
</dbReference>
<organism evidence="4">
    <name type="scientific">Dermatophagoides farinae</name>
    <name type="common">American house dust mite</name>
    <dbReference type="NCBI Taxonomy" id="6954"/>
    <lineage>
        <taxon>Eukaryota</taxon>
        <taxon>Metazoa</taxon>
        <taxon>Ecdysozoa</taxon>
        <taxon>Arthropoda</taxon>
        <taxon>Chelicerata</taxon>
        <taxon>Arachnida</taxon>
        <taxon>Acari</taxon>
        <taxon>Acariformes</taxon>
        <taxon>Sarcoptiformes</taxon>
        <taxon>Astigmata</taxon>
        <taxon>Psoroptidia</taxon>
        <taxon>Analgoidea</taxon>
        <taxon>Pyroglyphidae</taxon>
        <taxon>Dermatophagoidinae</taxon>
        <taxon>Dermatophagoides</taxon>
    </lineage>
</organism>
<dbReference type="SUPFAM" id="SSF57716">
    <property type="entry name" value="Glucocorticoid receptor-like (DNA-binding domain)"/>
    <property type="match status" value="1"/>
</dbReference>